<evidence type="ECO:0000256" key="1">
    <source>
        <dbReference type="SAM" id="MobiDB-lite"/>
    </source>
</evidence>
<accession>A0AAV7QVQ8</accession>
<feature type="region of interest" description="Disordered" evidence="1">
    <location>
        <begin position="1"/>
        <end position="55"/>
    </location>
</feature>
<reference evidence="2" key="1">
    <citation type="journal article" date="2022" name="bioRxiv">
        <title>Sequencing and chromosome-scale assembly of the giantPleurodeles waltlgenome.</title>
        <authorList>
            <person name="Brown T."/>
            <person name="Elewa A."/>
            <person name="Iarovenko S."/>
            <person name="Subramanian E."/>
            <person name="Araus A.J."/>
            <person name="Petzold A."/>
            <person name="Susuki M."/>
            <person name="Suzuki K.-i.T."/>
            <person name="Hayashi T."/>
            <person name="Toyoda A."/>
            <person name="Oliveira C."/>
            <person name="Osipova E."/>
            <person name="Leigh N.D."/>
            <person name="Simon A."/>
            <person name="Yun M.H."/>
        </authorList>
    </citation>
    <scope>NUCLEOTIDE SEQUENCE</scope>
    <source>
        <strain evidence="2">20211129_DDA</strain>
        <tissue evidence="2">Liver</tissue>
    </source>
</reference>
<name>A0AAV7QVQ8_PLEWA</name>
<feature type="region of interest" description="Disordered" evidence="1">
    <location>
        <begin position="101"/>
        <end position="135"/>
    </location>
</feature>
<comment type="caution">
    <text evidence="2">The sequence shown here is derived from an EMBL/GenBank/DDBJ whole genome shotgun (WGS) entry which is preliminary data.</text>
</comment>
<organism evidence="2 3">
    <name type="scientific">Pleurodeles waltl</name>
    <name type="common">Iberian ribbed newt</name>
    <dbReference type="NCBI Taxonomy" id="8319"/>
    <lineage>
        <taxon>Eukaryota</taxon>
        <taxon>Metazoa</taxon>
        <taxon>Chordata</taxon>
        <taxon>Craniata</taxon>
        <taxon>Vertebrata</taxon>
        <taxon>Euteleostomi</taxon>
        <taxon>Amphibia</taxon>
        <taxon>Batrachia</taxon>
        <taxon>Caudata</taxon>
        <taxon>Salamandroidea</taxon>
        <taxon>Salamandridae</taxon>
        <taxon>Pleurodelinae</taxon>
        <taxon>Pleurodeles</taxon>
    </lineage>
</organism>
<gene>
    <name evidence="2" type="ORF">NDU88_010206</name>
</gene>
<sequence length="135" mass="14813">MPLPGGSVRTRFPTAPTADWTPGGSGRQQHPRSPDSRDKTSGSPPVTAATIATRETTLKDPKFPLWCNEVTQVRKEARPVLERRPNERARLVSQSVNALPRAVHRPPLNPPDFPQDSRACLPGWLRGPASPGDPW</sequence>
<protein>
    <submittedName>
        <fullName evidence="2">Uncharacterized protein</fullName>
    </submittedName>
</protein>
<dbReference type="Proteomes" id="UP001066276">
    <property type="component" value="Chromosome 6"/>
</dbReference>
<dbReference type="AlphaFoldDB" id="A0AAV7QVQ8"/>
<evidence type="ECO:0000313" key="3">
    <source>
        <dbReference type="Proteomes" id="UP001066276"/>
    </source>
</evidence>
<evidence type="ECO:0000313" key="2">
    <source>
        <dbReference type="EMBL" id="KAJ1143904.1"/>
    </source>
</evidence>
<dbReference type="EMBL" id="JANPWB010000010">
    <property type="protein sequence ID" value="KAJ1143904.1"/>
    <property type="molecule type" value="Genomic_DNA"/>
</dbReference>
<proteinExistence type="predicted"/>
<keyword evidence="3" id="KW-1185">Reference proteome</keyword>